<feature type="transmembrane region" description="Helical" evidence="7">
    <location>
        <begin position="217"/>
        <end position="235"/>
    </location>
</feature>
<comment type="subcellular location">
    <subcellularLocation>
        <location evidence="1">Membrane</location>
    </subcellularLocation>
</comment>
<evidence type="ECO:0000256" key="5">
    <source>
        <dbReference type="ARBA" id="ARBA00023136"/>
    </source>
</evidence>
<feature type="transmembrane region" description="Helical" evidence="7">
    <location>
        <begin position="143"/>
        <end position="160"/>
    </location>
</feature>
<dbReference type="EMBL" id="NMUH01000099">
    <property type="protein sequence ID" value="MQL71458.1"/>
    <property type="molecule type" value="Genomic_DNA"/>
</dbReference>
<keyword evidence="5 7" id="KW-0472">Membrane</keyword>
<keyword evidence="3 7" id="KW-0812">Transmembrane</keyword>
<dbReference type="PANTHER" id="PTHR12668:SF37">
    <property type="entry name" value="PROTEIN FATTY ACID EXPORT 2, CHLOROPLASTIC"/>
    <property type="match status" value="1"/>
</dbReference>
<dbReference type="Pfam" id="PF03647">
    <property type="entry name" value="Tmemb_14"/>
    <property type="match status" value="1"/>
</dbReference>
<evidence type="ECO:0000256" key="4">
    <source>
        <dbReference type="ARBA" id="ARBA00022989"/>
    </source>
</evidence>
<keyword evidence="4 7" id="KW-1133">Transmembrane helix</keyword>
<dbReference type="InterPro" id="IPR044890">
    <property type="entry name" value="TMEM14_sf"/>
</dbReference>
<comment type="caution">
    <text evidence="8">The sequence shown here is derived from an EMBL/GenBank/DDBJ whole genome shotgun (WGS) entry which is preliminary data.</text>
</comment>
<dbReference type="InterPro" id="IPR005349">
    <property type="entry name" value="TMEM14"/>
</dbReference>
<dbReference type="PANTHER" id="PTHR12668">
    <property type="entry name" value="TRANSMEMBRANE PROTEIN 14, 15"/>
    <property type="match status" value="1"/>
</dbReference>
<dbReference type="OrthoDB" id="5620at2759"/>
<name>A0A843TI59_COLES</name>
<evidence type="ECO:0000313" key="8">
    <source>
        <dbReference type="EMBL" id="MQL71458.1"/>
    </source>
</evidence>
<protein>
    <submittedName>
        <fullName evidence="8">Uncharacterized protein</fullName>
    </submittedName>
</protein>
<comment type="similarity">
    <text evidence="2">Belongs to the TMEM14 family.</text>
</comment>
<dbReference type="GO" id="GO:0015245">
    <property type="term" value="F:fatty acid transmembrane transporter activity"/>
    <property type="evidence" value="ECO:0007669"/>
    <property type="project" value="TreeGrafter"/>
</dbReference>
<proteinExistence type="inferred from homology"/>
<organism evidence="8 9">
    <name type="scientific">Colocasia esculenta</name>
    <name type="common">Wild taro</name>
    <name type="synonym">Arum esculentum</name>
    <dbReference type="NCBI Taxonomy" id="4460"/>
    <lineage>
        <taxon>Eukaryota</taxon>
        <taxon>Viridiplantae</taxon>
        <taxon>Streptophyta</taxon>
        <taxon>Embryophyta</taxon>
        <taxon>Tracheophyta</taxon>
        <taxon>Spermatophyta</taxon>
        <taxon>Magnoliopsida</taxon>
        <taxon>Liliopsida</taxon>
        <taxon>Araceae</taxon>
        <taxon>Aroideae</taxon>
        <taxon>Colocasieae</taxon>
        <taxon>Colocasia</taxon>
    </lineage>
</organism>
<evidence type="ECO:0000256" key="7">
    <source>
        <dbReference type="SAM" id="Phobius"/>
    </source>
</evidence>
<keyword evidence="9" id="KW-1185">Reference proteome</keyword>
<dbReference type="AlphaFoldDB" id="A0A843TI59"/>
<evidence type="ECO:0000256" key="6">
    <source>
        <dbReference type="SAM" id="MobiDB-lite"/>
    </source>
</evidence>
<dbReference type="GO" id="GO:0009706">
    <property type="term" value="C:chloroplast inner membrane"/>
    <property type="evidence" value="ECO:0007669"/>
    <property type="project" value="TreeGrafter"/>
</dbReference>
<evidence type="ECO:0000313" key="9">
    <source>
        <dbReference type="Proteomes" id="UP000652761"/>
    </source>
</evidence>
<feature type="compositionally biased region" description="Gly residues" evidence="6">
    <location>
        <begin position="93"/>
        <end position="135"/>
    </location>
</feature>
<dbReference type="Proteomes" id="UP000652761">
    <property type="component" value="Unassembled WGS sequence"/>
</dbReference>
<feature type="compositionally biased region" description="Low complexity" evidence="6">
    <location>
        <begin position="80"/>
        <end position="92"/>
    </location>
</feature>
<feature type="region of interest" description="Disordered" evidence="6">
    <location>
        <begin position="73"/>
        <end position="135"/>
    </location>
</feature>
<evidence type="ECO:0000256" key="2">
    <source>
        <dbReference type="ARBA" id="ARBA00007590"/>
    </source>
</evidence>
<evidence type="ECO:0000256" key="3">
    <source>
        <dbReference type="ARBA" id="ARBA00022692"/>
    </source>
</evidence>
<sequence length="374" mass="38347">MAPTAASIAASCSQSAFLFQPLRSSRLPPSVLPRACCHRLPLCSLASANRTPCRLPILASPLAGRSWACDPLRAVPDSPGSESGEAGLAEDASGGGGAGGEGYGGGGGSSGGGDGEWKEGGGGAEGGGEGKEMGGGMSMSQKITLAYATLVGVGGLMGYLKGGSQKSLAAGGLSALLLYFVYTQLPVKPAFASSLGLGLSAALLAVMGSRFRKSGKIFPAGVVSIVSFIMVGGYAHGVMRSLHGVDGKGNVWKRRELVMCFKMFRRSVNLSPMILPVRSKALSSEQRLLGVCRNLFDTSNTSLHQPFGGKPCLRAPSTEQQVWLTEQATCSVPSAQKNPSSPSFPRGGYNGYATRAPRSSGALTAELLNGRLNA</sequence>
<dbReference type="Gene3D" id="1.10.10.1740">
    <property type="entry name" value="Transmembrane protein 14-like"/>
    <property type="match status" value="1"/>
</dbReference>
<accession>A0A843TI59</accession>
<feature type="transmembrane region" description="Helical" evidence="7">
    <location>
        <begin position="167"/>
        <end position="185"/>
    </location>
</feature>
<reference evidence="8" key="1">
    <citation type="submission" date="2017-07" db="EMBL/GenBank/DDBJ databases">
        <title>Taro Niue Genome Assembly and Annotation.</title>
        <authorList>
            <person name="Atibalentja N."/>
            <person name="Keating K."/>
            <person name="Fields C.J."/>
        </authorList>
    </citation>
    <scope>NUCLEOTIDE SEQUENCE</scope>
    <source>
        <strain evidence="8">Niue_2</strain>
        <tissue evidence="8">Leaf</tissue>
    </source>
</reference>
<gene>
    <name evidence="8" type="ORF">Taro_003781</name>
</gene>
<evidence type="ECO:0000256" key="1">
    <source>
        <dbReference type="ARBA" id="ARBA00004370"/>
    </source>
</evidence>
<feature type="transmembrane region" description="Helical" evidence="7">
    <location>
        <begin position="191"/>
        <end position="208"/>
    </location>
</feature>